<evidence type="ECO:0000256" key="2">
    <source>
        <dbReference type="SAM" id="SignalP"/>
    </source>
</evidence>
<name>A0A0F0GN20_LENAE</name>
<protein>
    <submittedName>
        <fullName evidence="3">Nucleotide pyrophosphatase</fullName>
    </submittedName>
</protein>
<evidence type="ECO:0000313" key="4">
    <source>
        <dbReference type="Proteomes" id="UP000033393"/>
    </source>
</evidence>
<gene>
    <name evidence="3" type="ORF">UK23_33790</name>
</gene>
<dbReference type="PANTHER" id="PTHR10151">
    <property type="entry name" value="ECTONUCLEOTIDE PYROPHOSPHATASE/PHOSPHODIESTERASE"/>
    <property type="match status" value="1"/>
</dbReference>
<keyword evidence="2" id="KW-0732">Signal</keyword>
<dbReference type="InterPro" id="IPR017850">
    <property type="entry name" value="Alkaline_phosphatase_core_sf"/>
</dbReference>
<proteinExistence type="predicted"/>
<dbReference type="AlphaFoldDB" id="A0A0F0GN20"/>
<dbReference type="Gene3D" id="3.40.720.10">
    <property type="entry name" value="Alkaline Phosphatase, subunit A"/>
    <property type="match status" value="1"/>
</dbReference>
<feature type="compositionally biased region" description="Polar residues" evidence="1">
    <location>
        <begin position="392"/>
        <end position="404"/>
    </location>
</feature>
<feature type="signal peptide" evidence="2">
    <location>
        <begin position="1"/>
        <end position="29"/>
    </location>
</feature>
<dbReference type="Proteomes" id="UP000033393">
    <property type="component" value="Unassembled WGS sequence"/>
</dbReference>
<keyword evidence="4" id="KW-1185">Reference proteome</keyword>
<evidence type="ECO:0000256" key="1">
    <source>
        <dbReference type="SAM" id="MobiDB-lite"/>
    </source>
</evidence>
<dbReference type="GO" id="GO:0016787">
    <property type="term" value="F:hydrolase activity"/>
    <property type="evidence" value="ECO:0007669"/>
    <property type="project" value="UniProtKB-ARBA"/>
</dbReference>
<dbReference type="PANTHER" id="PTHR10151:SF120">
    <property type="entry name" value="BIS(5'-ADENOSYL)-TRIPHOSPHATASE"/>
    <property type="match status" value="1"/>
</dbReference>
<evidence type="ECO:0000313" key="3">
    <source>
        <dbReference type="EMBL" id="KJK43337.1"/>
    </source>
</evidence>
<comment type="caution">
    <text evidence="3">The sequence shown here is derived from an EMBL/GenBank/DDBJ whole genome shotgun (WGS) entry which is preliminary data.</text>
</comment>
<dbReference type="InterPro" id="IPR002591">
    <property type="entry name" value="Phosphodiest/P_Trfase"/>
</dbReference>
<feature type="region of interest" description="Disordered" evidence="1">
    <location>
        <begin position="384"/>
        <end position="404"/>
    </location>
</feature>
<dbReference type="SUPFAM" id="SSF53649">
    <property type="entry name" value="Alkaline phosphatase-like"/>
    <property type="match status" value="1"/>
</dbReference>
<reference evidence="3 4" key="1">
    <citation type="submission" date="2015-02" db="EMBL/GenBank/DDBJ databases">
        <authorList>
            <person name="Ju K.-S."/>
            <person name="Doroghazi J.R."/>
            <person name="Metcalf W."/>
        </authorList>
    </citation>
    <scope>NUCLEOTIDE SEQUENCE [LARGE SCALE GENOMIC DNA]</scope>
    <source>
        <strain evidence="3 4">NRRL B-16140</strain>
    </source>
</reference>
<accession>A0A0F0GN20</accession>
<dbReference type="PATRIC" id="fig|68170.10.peg.8753"/>
<dbReference type="eggNOG" id="COG1524">
    <property type="taxonomic scope" value="Bacteria"/>
</dbReference>
<feature type="chain" id="PRO_5002441432" evidence="2">
    <location>
        <begin position="30"/>
        <end position="494"/>
    </location>
</feature>
<dbReference type="Pfam" id="PF01663">
    <property type="entry name" value="Phosphodiest"/>
    <property type="match status" value="1"/>
</dbReference>
<dbReference type="EMBL" id="JYJG01000296">
    <property type="protein sequence ID" value="KJK43337.1"/>
    <property type="molecule type" value="Genomic_DNA"/>
</dbReference>
<organism evidence="3 4">
    <name type="scientific">Lentzea aerocolonigenes</name>
    <name type="common">Lechevalieria aerocolonigenes</name>
    <name type="synonym">Saccharothrix aerocolonigenes</name>
    <dbReference type="NCBI Taxonomy" id="68170"/>
    <lineage>
        <taxon>Bacteria</taxon>
        <taxon>Bacillati</taxon>
        <taxon>Actinomycetota</taxon>
        <taxon>Actinomycetes</taxon>
        <taxon>Pseudonocardiales</taxon>
        <taxon>Pseudonocardiaceae</taxon>
        <taxon>Lentzea</taxon>
    </lineage>
</organism>
<sequence length="494" mass="52243">MQNASVLVMTRAALALLLPLLFLAPAAHAAPAKTPKVLVIGLDGARHDKLLSADTPNVHALLNRGYGARSALYGSGMAQTSSGPGWSTILTGVWPDKHKVKDNSFSGNALASYPSWLERANRANPALSTYAAVDWKPISDKILRGGQDRKYVLDGDTAGYPGSDEKITADAEQHLRTNAADASFVYLGQIDIAGHSFGADSAQYAAAMRTNDAQIGRLVAAVESRASYASEDWLIMLTTDHGHTAAGGHGGDSPEERMTFVISTGAARPAVAPKLVDVAASALKHLGVAASLDGYAIGSAPADAFDSVTLKPRQDETGVPATVLGWTHQGPAGWTVTTSSSMPQGVAEWQGWSFTTDEFWTRTAPSQSREANVRARGVFAVADPDEWDDKGSPSSSGKFDSTMTSPAYDVTGKSSVRLEYGSHYLQEGTQRGTVSVSFDGGPAQMVKTHNADGLAQQISLNVTVPPGARTAKVSWRLFDAGNNWYWAVDAPRLS</sequence>